<accession>A0A0L0D4K9</accession>
<feature type="signal peptide" evidence="2">
    <location>
        <begin position="1"/>
        <end position="19"/>
    </location>
</feature>
<sequence length="104" mass="10675">MHAPDFGVIVLAGTALSLAIRSAVVARSTEEIQRNAAAAGEEAAKAIALESRIVDALEAAVDAGLAPAQLTGLAAQAWASHHRADAPDDAPVLPQAPRPPRVIW</sequence>
<gene>
    <name evidence="3" type="ORF">AMSG_03455</name>
</gene>
<dbReference type="RefSeq" id="XP_013759811.1">
    <property type="nucleotide sequence ID" value="XM_013904357.1"/>
</dbReference>
<evidence type="ECO:0000256" key="1">
    <source>
        <dbReference type="SAM" id="MobiDB-lite"/>
    </source>
</evidence>
<evidence type="ECO:0000313" key="4">
    <source>
        <dbReference type="Proteomes" id="UP000054408"/>
    </source>
</evidence>
<evidence type="ECO:0000313" key="3">
    <source>
        <dbReference type="EMBL" id="KNC47031.1"/>
    </source>
</evidence>
<keyword evidence="2" id="KW-0732">Signal</keyword>
<reference evidence="3 4" key="1">
    <citation type="submission" date="2010-05" db="EMBL/GenBank/DDBJ databases">
        <title>The Genome Sequence of Thecamonas trahens ATCC 50062.</title>
        <authorList>
            <consortium name="The Broad Institute Genome Sequencing Platform"/>
            <person name="Russ C."/>
            <person name="Cuomo C."/>
            <person name="Shea T."/>
            <person name="Young S.K."/>
            <person name="Zeng Q."/>
            <person name="Koehrsen M."/>
            <person name="Haas B."/>
            <person name="Borodovsky M."/>
            <person name="Guigo R."/>
            <person name="Alvarado L."/>
            <person name="Berlin A."/>
            <person name="Bochicchio J."/>
            <person name="Borenstein D."/>
            <person name="Chapman S."/>
            <person name="Chen Z."/>
            <person name="Freedman E."/>
            <person name="Gellesch M."/>
            <person name="Goldberg J."/>
            <person name="Griggs A."/>
            <person name="Gujja S."/>
            <person name="Heilman E."/>
            <person name="Heiman D."/>
            <person name="Hepburn T."/>
            <person name="Howarth C."/>
            <person name="Jen D."/>
            <person name="Larson L."/>
            <person name="Mehta T."/>
            <person name="Park D."/>
            <person name="Pearson M."/>
            <person name="Roberts A."/>
            <person name="Saif S."/>
            <person name="Shenoy N."/>
            <person name="Sisk P."/>
            <person name="Stolte C."/>
            <person name="Sykes S."/>
            <person name="Thomson T."/>
            <person name="Walk T."/>
            <person name="White J."/>
            <person name="Yandava C."/>
            <person name="Burger G."/>
            <person name="Gray M.W."/>
            <person name="Holland P.W.H."/>
            <person name="King N."/>
            <person name="Lang F.B.F."/>
            <person name="Roger A.J."/>
            <person name="Ruiz-Trillo I."/>
            <person name="Lander E."/>
            <person name="Nusbaum C."/>
        </authorList>
    </citation>
    <scope>NUCLEOTIDE SEQUENCE [LARGE SCALE GENOMIC DNA]</scope>
    <source>
        <strain evidence="3 4">ATCC 50062</strain>
    </source>
</reference>
<dbReference type="Proteomes" id="UP000054408">
    <property type="component" value="Unassembled WGS sequence"/>
</dbReference>
<feature type="compositionally biased region" description="Pro residues" evidence="1">
    <location>
        <begin position="94"/>
        <end position="104"/>
    </location>
</feature>
<proteinExistence type="predicted"/>
<keyword evidence="4" id="KW-1185">Reference proteome</keyword>
<evidence type="ECO:0000256" key="2">
    <source>
        <dbReference type="SAM" id="SignalP"/>
    </source>
</evidence>
<protein>
    <submittedName>
        <fullName evidence="3">Uncharacterized protein</fullName>
    </submittedName>
</protein>
<organism evidence="3 4">
    <name type="scientific">Thecamonas trahens ATCC 50062</name>
    <dbReference type="NCBI Taxonomy" id="461836"/>
    <lineage>
        <taxon>Eukaryota</taxon>
        <taxon>Apusozoa</taxon>
        <taxon>Apusomonadida</taxon>
        <taxon>Apusomonadidae</taxon>
        <taxon>Thecamonas</taxon>
    </lineage>
</organism>
<name>A0A0L0D4K9_THETB</name>
<feature type="chain" id="PRO_5005537166" evidence="2">
    <location>
        <begin position="20"/>
        <end position="104"/>
    </location>
</feature>
<dbReference type="AlphaFoldDB" id="A0A0L0D4K9"/>
<dbReference type="GeneID" id="25563056"/>
<feature type="region of interest" description="Disordered" evidence="1">
    <location>
        <begin position="80"/>
        <end position="104"/>
    </location>
</feature>
<dbReference type="EMBL" id="GL349445">
    <property type="protein sequence ID" value="KNC47031.1"/>
    <property type="molecule type" value="Genomic_DNA"/>
</dbReference>